<reference evidence="1 2" key="1">
    <citation type="submission" date="2019-04" db="EMBL/GenBank/DDBJ databases">
        <title>A novel phosphate-accumulating bacterium identified in bioreactor for phosphate removal from wastewater.</title>
        <authorList>
            <person name="Kotlyarov R.Y."/>
            <person name="Beletsky A.V."/>
            <person name="Kallistova A.Y."/>
            <person name="Dorofeev A.G."/>
            <person name="Nikolaev Y.Y."/>
            <person name="Pimenov N.V."/>
            <person name="Ravin N.V."/>
            <person name="Mardanov A.V."/>
        </authorList>
    </citation>
    <scope>NUCLEOTIDE SEQUENCE [LARGE SCALE GENOMIC DNA]</scope>
    <source>
        <strain evidence="1 2">Bin19</strain>
    </source>
</reference>
<evidence type="ECO:0000313" key="2">
    <source>
        <dbReference type="Proteomes" id="UP000306324"/>
    </source>
</evidence>
<dbReference type="EMBL" id="SWAD01000043">
    <property type="protein sequence ID" value="TMQ76694.1"/>
    <property type="molecule type" value="Genomic_DNA"/>
</dbReference>
<evidence type="ECO:0000313" key="1">
    <source>
        <dbReference type="EMBL" id="TMQ76694.1"/>
    </source>
</evidence>
<gene>
    <name evidence="1" type="ORF">ACCUM_4057</name>
</gene>
<sequence length="95" mass="10085">MTGSLAGLAAWDNRCCRLAVGTPRGVLCCLGAAADRFAGGCPGVADDSDRLLVRQLQSGGGHGVAFRWFDRLVYVRSGSYPTTQPSRLAQREARS</sequence>
<proteinExistence type="predicted"/>
<keyword evidence="2" id="KW-1185">Reference proteome</keyword>
<dbReference type="Proteomes" id="UP000306324">
    <property type="component" value="Unassembled WGS sequence"/>
</dbReference>
<organism evidence="1 2">
    <name type="scientific">Candidatus Accumulibacter phosphatis</name>
    <dbReference type="NCBI Taxonomy" id="327160"/>
    <lineage>
        <taxon>Bacteria</taxon>
        <taxon>Pseudomonadati</taxon>
        <taxon>Pseudomonadota</taxon>
        <taxon>Betaproteobacteria</taxon>
        <taxon>Candidatus Accumulibacter</taxon>
    </lineage>
</organism>
<comment type="caution">
    <text evidence="1">The sequence shown here is derived from an EMBL/GenBank/DDBJ whole genome shotgun (WGS) entry which is preliminary data.</text>
</comment>
<dbReference type="AlphaFoldDB" id="A0A5S4EMS4"/>
<accession>A0A5S4EMS4</accession>
<name>A0A5S4EMS4_9PROT</name>
<protein>
    <submittedName>
        <fullName evidence="1">Uncharacterized protein</fullName>
    </submittedName>
</protein>